<dbReference type="PANTHER" id="PTHR45784:SF3">
    <property type="entry name" value="C-TYPE LECTIN DOMAIN FAMILY 4 MEMBER K-LIKE-RELATED"/>
    <property type="match status" value="1"/>
</dbReference>
<dbReference type="InParanoid" id="A0A3Q3M5H6"/>
<organism evidence="3 4">
    <name type="scientific">Mastacembelus armatus</name>
    <name type="common">zig-zag eel</name>
    <dbReference type="NCBI Taxonomy" id="205130"/>
    <lineage>
        <taxon>Eukaryota</taxon>
        <taxon>Metazoa</taxon>
        <taxon>Chordata</taxon>
        <taxon>Craniata</taxon>
        <taxon>Vertebrata</taxon>
        <taxon>Euteleostomi</taxon>
        <taxon>Actinopterygii</taxon>
        <taxon>Neopterygii</taxon>
        <taxon>Teleostei</taxon>
        <taxon>Neoteleostei</taxon>
        <taxon>Acanthomorphata</taxon>
        <taxon>Anabantaria</taxon>
        <taxon>Synbranchiformes</taxon>
        <taxon>Mastacembelidae</taxon>
        <taxon>Mastacembelus</taxon>
    </lineage>
</organism>
<dbReference type="Gene3D" id="3.10.100.10">
    <property type="entry name" value="Mannose-Binding Protein A, subunit A"/>
    <property type="match status" value="1"/>
</dbReference>
<keyword evidence="4" id="KW-1185">Reference proteome</keyword>
<dbReference type="GeneTree" id="ENSGT00940000175719"/>
<feature type="signal peptide" evidence="1">
    <location>
        <begin position="1"/>
        <end position="23"/>
    </location>
</feature>
<evidence type="ECO:0000259" key="2">
    <source>
        <dbReference type="PROSITE" id="PS50041"/>
    </source>
</evidence>
<reference evidence="3" key="2">
    <citation type="submission" date="2025-09" db="UniProtKB">
        <authorList>
            <consortium name="Ensembl"/>
        </authorList>
    </citation>
    <scope>IDENTIFICATION</scope>
</reference>
<dbReference type="InterPro" id="IPR016186">
    <property type="entry name" value="C-type_lectin-like/link_sf"/>
</dbReference>
<dbReference type="SMART" id="SM00034">
    <property type="entry name" value="CLECT"/>
    <property type="match status" value="1"/>
</dbReference>
<reference evidence="3" key="1">
    <citation type="submission" date="2025-08" db="UniProtKB">
        <authorList>
            <consortium name="Ensembl"/>
        </authorList>
    </citation>
    <scope>IDENTIFICATION</scope>
</reference>
<dbReference type="STRING" id="205130.ENSMAMP00000016484"/>
<dbReference type="AlphaFoldDB" id="A0A3Q3M5H6"/>
<name>A0A3Q3M5H6_9TELE</name>
<protein>
    <recommendedName>
        <fullName evidence="2">C-type lectin domain-containing protein</fullName>
    </recommendedName>
</protein>
<feature type="chain" id="PRO_5030081360" description="C-type lectin domain-containing protein" evidence="1">
    <location>
        <begin position="24"/>
        <end position="155"/>
    </location>
</feature>
<dbReference type="Proteomes" id="UP000261640">
    <property type="component" value="Unplaced"/>
</dbReference>
<sequence>QASFIRITIVELTLMSLAGNATGITERFVLEKVSMDWLSAQLHCRNMYTDLARVRNEAENLQLQWTAQKNPAWIGLTGKSWMWSDGSEAFFIPWQLNQPNFEGIGDCAALQVNSGSPGLTDVDCMTKHLVAVAVQTRGEQLGINPTCSPLSCTYK</sequence>
<proteinExistence type="predicted"/>
<dbReference type="Ensembl" id="ENSMAMT00000016930.2">
    <property type="protein sequence ID" value="ENSMAMP00000016484.2"/>
    <property type="gene ID" value="ENSMAMG00000011165.2"/>
</dbReference>
<evidence type="ECO:0000256" key="1">
    <source>
        <dbReference type="SAM" id="SignalP"/>
    </source>
</evidence>
<dbReference type="Pfam" id="PF00059">
    <property type="entry name" value="Lectin_C"/>
    <property type="match status" value="1"/>
</dbReference>
<keyword evidence="1" id="KW-0732">Signal</keyword>
<dbReference type="InterPro" id="IPR001304">
    <property type="entry name" value="C-type_lectin-like"/>
</dbReference>
<evidence type="ECO:0000313" key="3">
    <source>
        <dbReference type="Ensembl" id="ENSMAMP00000016484.2"/>
    </source>
</evidence>
<evidence type="ECO:0000313" key="4">
    <source>
        <dbReference type="Proteomes" id="UP000261640"/>
    </source>
</evidence>
<dbReference type="PROSITE" id="PS50041">
    <property type="entry name" value="C_TYPE_LECTIN_2"/>
    <property type="match status" value="1"/>
</dbReference>
<accession>A0A3Q3M5H6</accession>
<dbReference type="SUPFAM" id="SSF56436">
    <property type="entry name" value="C-type lectin-like"/>
    <property type="match status" value="1"/>
</dbReference>
<feature type="domain" description="C-type lectin" evidence="2">
    <location>
        <begin position="28"/>
        <end position="124"/>
    </location>
</feature>
<dbReference type="PANTHER" id="PTHR45784">
    <property type="entry name" value="C-TYPE LECTIN DOMAIN FAMILY 20 MEMBER A-RELATED"/>
    <property type="match status" value="1"/>
</dbReference>
<dbReference type="InterPro" id="IPR016187">
    <property type="entry name" value="CTDL_fold"/>
</dbReference>